<feature type="domain" description="Sialidase" evidence="1">
    <location>
        <begin position="49"/>
        <end position="323"/>
    </location>
</feature>
<dbReference type="InterPro" id="IPR036278">
    <property type="entry name" value="Sialidase_sf"/>
</dbReference>
<sequence length="342" mass="36933">MSMLLVSMLAMGPMAGPGAQSPVLVEEFVFDQEPTPQCHAATIAEAKGGTLVASWFGGTHEKHPDVGIWVARKAPGGEWSAPVEVADGEQYETPDGEVHRHPCWNPVLFQPEDGPLLLFYKVGPSPRDWWGMLTTSDDGGQSWSEPRRLPEGILGPIKNKPIALPDGSILCGSSTEDQGWRVHFERTADLGRTWIRTAPINDGEAIGAIQPSILSRADGSLLALGRSRQGRIWRASSGDGGESWGAMTLTDLPNPNSGTDAVSLADGRQLLVFNATERGRSPLNVAISADGGETWEMVLTLEDEPGEYSYPAVIQAGDGSVHVTYTWKRKRIKHVVIAPDRL</sequence>
<dbReference type="CDD" id="cd15482">
    <property type="entry name" value="Sialidase_non-viral"/>
    <property type="match status" value="1"/>
</dbReference>
<dbReference type="OrthoDB" id="41724at2"/>
<evidence type="ECO:0000313" key="2">
    <source>
        <dbReference type="EMBL" id="RUL87108.1"/>
    </source>
</evidence>
<dbReference type="Gene3D" id="2.120.10.10">
    <property type="match status" value="1"/>
</dbReference>
<dbReference type="SUPFAM" id="SSF50939">
    <property type="entry name" value="Sialidases"/>
    <property type="match status" value="1"/>
</dbReference>
<dbReference type="AlphaFoldDB" id="A0A432MIT2"/>
<evidence type="ECO:0000259" key="1">
    <source>
        <dbReference type="Pfam" id="PF13088"/>
    </source>
</evidence>
<dbReference type="Pfam" id="PF13088">
    <property type="entry name" value="BNR_2"/>
    <property type="match status" value="1"/>
</dbReference>
<accession>A0A432MIT2</accession>
<dbReference type="EMBL" id="RYZH01000026">
    <property type="protein sequence ID" value="RUL87108.1"/>
    <property type="molecule type" value="Genomic_DNA"/>
</dbReference>
<dbReference type="InterPro" id="IPR011040">
    <property type="entry name" value="Sialidase"/>
</dbReference>
<dbReference type="Proteomes" id="UP000280296">
    <property type="component" value="Unassembled WGS sequence"/>
</dbReference>
<dbReference type="PANTHER" id="PTHR43752:SF2">
    <property type="entry name" value="BNR_ASP-BOX REPEAT FAMILY PROTEIN"/>
    <property type="match status" value="1"/>
</dbReference>
<protein>
    <submittedName>
        <fullName evidence="2">Sialidase</fullName>
    </submittedName>
</protein>
<keyword evidence="3" id="KW-1185">Reference proteome</keyword>
<evidence type="ECO:0000313" key="3">
    <source>
        <dbReference type="Proteomes" id="UP000280296"/>
    </source>
</evidence>
<gene>
    <name evidence="2" type="ORF">TsocGM_14110</name>
</gene>
<reference evidence="2 3" key="1">
    <citation type="submission" date="2018-12" db="EMBL/GenBank/DDBJ databases">
        <authorList>
            <person name="Toschakov S.V."/>
        </authorList>
    </citation>
    <scope>NUCLEOTIDE SEQUENCE [LARGE SCALE GENOMIC DNA]</scope>
    <source>
        <strain evidence="2 3">GM2012</strain>
    </source>
</reference>
<proteinExistence type="predicted"/>
<name>A0A432MIT2_9BACT</name>
<comment type="caution">
    <text evidence="2">The sequence shown here is derived from an EMBL/GenBank/DDBJ whole genome shotgun (WGS) entry which is preliminary data.</text>
</comment>
<dbReference type="PANTHER" id="PTHR43752">
    <property type="entry name" value="BNR/ASP-BOX REPEAT FAMILY PROTEIN"/>
    <property type="match status" value="1"/>
</dbReference>
<reference evidence="2 3" key="2">
    <citation type="submission" date="2019-01" db="EMBL/GenBank/DDBJ databases">
        <title>Tautonia sociabilis, a novel thermotolerant planctomycete of Isosphaeraceae family, isolated from a 4000 m deep subterranean habitat.</title>
        <authorList>
            <person name="Kovaleva O.L."/>
            <person name="Elcheninov A.G."/>
            <person name="Van Heerden E."/>
            <person name="Toshchakov S.V."/>
            <person name="Novikov A."/>
            <person name="Bonch-Osmolovskaya E.A."/>
            <person name="Kublanov I.V."/>
        </authorList>
    </citation>
    <scope>NUCLEOTIDE SEQUENCE [LARGE SCALE GENOMIC DNA]</scope>
    <source>
        <strain evidence="2 3">GM2012</strain>
    </source>
</reference>
<organism evidence="2 3">
    <name type="scientific">Tautonia sociabilis</name>
    <dbReference type="NCBI Taxonomy" id="2080755"/>
    <lineage>
        <taxon>Bacteria</taxon>
        <taxon>Pseudomonadati</taxon>
        <taxon>Planctomycetota</taxon>
        <taxon>Planctomycetia</taxon>
        <taxon>Isosphaerales</taxon>
        <taxon>Isosphaeraceae</taxon>
        <taxon>Tautonia</taxon>
    </lineage>
</organism>